<evidence type="ECO:0000313" key="3">
    <source>
        <dbReference type="Proteomes" id="UP000293345"/>
    </source>
</evidence>
<evidence type="ECO:0000256" key="1">
    <source>
        <dbReference type="SAM" id="MobiDB-lite"/>
    </source>
</evidence>
<comment type="caution">
    <text evidence="2">The sequence shown here is derived from an EMBL/GenBank/DDBJ whole genome shotgun (WGS) entry which is preliminary data.</text>
</comment>
<protein>
    <submittedName>
        <fullName evidence="2">Uncharacterized protein</fullName>
    </submittedName>
</protein>
<dbReference type="EMBL" id="SDPW01000001">
    <property type="protein sequence ID" value="RXZ53632.1"/>
    <property type="molecule type" value="Genomic_DNA"/>
</dbReference>
<evidence type="ECO:0000313" key="2">
    <source>
        <dbReference type="EMBL" id="RXZ53632.1"/>
    </source>
</evidence>
<proteinExistence type="predicted"/>
<reference evidence="2 3" key="1">
    <citation type="submission" date="2019-01" db="EMBL/GenBank/DDBJ databases">
        <title>Senegalimassilia sp. nov. KGMB04484 isolated human feces.</title>
        <authorList>
            <person name="Han K.-I."/>
            <person name="Kim J.-S."/>
            <person name="Lee K.C."/>
            <person name="Suh M.K."/>
            <person name="Eom M.K."/>
            <person name="Lee J.H."/>
            <person name="Park S.-H."/>
            <person name="Kang S.W."/>
            <person name="Park J.-E."/>
            <person name="Oh B.S."/>
            <person name="Yu S.Y."/>
            <person name="Choi S.-H."/>
            <person name="Lee D.H."/>
            <person name="Yoon H."/>
            <person name="Kim B.-Y."/>
            <person name="Lee J.H."/>
            <person name="Lee J.-S."/>
        </authorList>
    </citation>
    <scope>NUCLEOTIDE SEQUENCE [LARGE SCALE GENOMIC DNA]</scope>
    <source>
        <strain evidence="2 3">KGMB04484</strain>
    </source>
</reference>
<name>A0A4Q2K313_9ACTN</name>
<dbReference type="AlphaFoldDB" id="A0A4Q2K313"/>
<dbReference type="RefSeq" id="WP_129423330.1">
    <property type="nucleotide sequence ID" value="NZ_SDPW01000001.1"/>
</dbReference>
<organism evidence="2 3">
    <name type="scientific">Senegalimassilia faecalis</name>
    <dbReference type="NCBI Taxonomy" id="2509433"/>
    <lineage>
        <taxon>Bacteria</taxon>
        <taxon>Bacillati</taxon>
        <taxon>Actinomycetota</taxon>
        <taxon>Coriobacteriia</taxon>
        <taxon>Coriobacteriales</taxon>
        <taxon>Coriobacteriaceae</taxon>
        <taxon>Senegalimassilia</taxon>
    </lineage>
</organism>
<gene>
    <name evidence="2" type="ORF">ET524_03320</name>
</gene>
<keyword evidence="3" id="KW-1185">Reference proteome</keyword>
<accession>A0A4Q2K313</accession>
<feature type="compositionally biased region" description="Acidic residues" evidence="1">
    <location>
        <begin position="9"/>
        <end position="32"/>
    </location>
</feature>
<sequence length="273" mass="30320">MSDSTFDLFDSELDEFDPLEDTGADEEEDEGGDIAAISAATDTPGEQPAEPVDTRTPEERIDDLFKSMAPRRKVLLGILTFVEEPQTVTDVNAHVDKLQEDNFSVYTAANLCSLLERAGAIERVTADGTPADEVETEPKTVVVDGVEYLEAAEPVEVFWRITEAGQAKLDSDKPIDRLRTLLEEDAKYATIYKRILMLCNDASGATTPTINGVVDNDPLVQKPRLYAPHFVDKLEKCDALEWRKAWFTTEIGKQGLEMLADVVDEPTAEYEEK</sequence>
<dbReference type="Proteomes" id="UP000293345">
    <property type="component" value="Unassembled WGS sequence"/>
</dbReference>
<dbReference type="OrthoDB" id="3177261at2"/>
<feature type="region of interest" description="Disordered" evidence="1">
    <location>
        <begin position="1"/>
        <end position="55"/>
    </location>
</feature>